<organism evidence="2 3">
    <name type="scientific">Candidatus Brevifilum fermentans</name>
    <dbReference type="NCBI Taxonomy" id="1986204"/>
    <lineage>
        <taxon>Bacteria</taxon>
        <taxon>Bacillati</taxon>
        <taxon>Chloroflexota</taxon>
        <taxon>Anaerolineae</taxon>
        <taxon>Anaerolineales</taxon>
        <taxon>Anaerolineaceae</taxon>
        <taxon>Candidatus Brevifilum</taxon>
    </lineage>
</organism>
<dbReference type="RefSeq" id="WP_157891657.1">
    <property type="nucleotide sequence ID" value="NZ_LT859958.1"/>
</dbReference>
<accession>A0A1Y6K1X0</accession>
<dbReference type="Proteomes" id="UP000195514">
    <property type="component" value="Chromosome I"/>
</dbReference>
<keyword evidence="1" id="KW-0732">Signal</keyword>
<evidence type="ECO:0000256" key="1">
    <source>
        <dbReference type="SAM" id="SignalP"/>
    </source>
</evidence>
<dbReference type="EMBL" id="LT859958">
    <property type="protein sequence ID" value="SMX53641.1"/>
    <property type="molecule type" value="Genomic_DNA"/>
</dbReference>
<dbReference type="SUPFAM" id="SSF88713">
    <property type="entry name" value="Glycoside hydrolase/deacetylase"/>
    <property type="match status" value="1"/>
</dbReference>
<dbReference type="AlphaFoldDB" id="A0A1Y6K1X0"/>
<reference evidence="3" key="1">
    <citation type="submission" date="2017-05" db="EMBL/GenBank/DDBJ databases">
        <authorList>
            <person name="Kirkegaard R."/>
            <person name="Mcilroy J S."/>
        </authorList>
    </citation>
    <scope>NUCLEOTIDE SEQUENCE [LARGE SCALE GENOMIC DNA]</scope>
</reference>
<evidence type="ECO:0000313" key="3">
    <source>
        <dbReference type="Proteomes" id="UP000195514"/>
    </source>
</evidence>
<evidence type="ECO:0008006" key="4">
    <source>
        <dbReference type="Google" id="ProtNLM"/>
    </source>
</evidence>
<proteinExistence type="predicted"/>
<dbReference type="GO" id="GO:0005975">
    <property type="term" value="P:carbohydrate metabolic process"/>
    <property type="evidence" value="ECO:0007669"/>
    <property type="project" value="InterPro"/>
</dbReference>
<protein>
    <recommendedName>
        <fullName evidence="4">NodB homology domain-containing protein</fullName>
    </recommendedName>
</protein>
<feature type="chain" id="PRO_5013255381" description="NodB homology domain-containing protein" evidence="1">
    <location>
        <begin position="36"/>
        <end position="418"/>
    </location>
</feature>
<dbReference type="InterPro" id="IPR051398">
    <property type="entry name" value="Polysacch_Deacetylase"/>
</dbReference>
<dbReference type="PROSITE" id="PS51257">
    <property type="entry name" value="PROKAR_LIPOPROTEIN"/>
    <property type="match status" value="1"/>
</dbReference>
<dbReference type="PANTHER" id="PTHR34216">
    <property type="match status" value="1"/>
</dbReference>
<feature type="signal peptide" evidence="1">
    <location>
        <begin position="1"/>
        <end position="35"/>
    </location>
</feature>
<dbReference type="PANTHER" id="PTHR34216:SF3">
    <property type="entry name" value="POLY-BETA-1,6-N-ACETYL-D-GLUCOSAMINE N-DEACETYLASE"/>
    <property type="match status" value="1"/>
</dbReference>
<sequence>MIKKQSKINSVRRTLPVCFLLLVLILSGCHMPTHAPEHIPTLPIVEVPGSNPAMPVPTLPAFTPTPTTPPERIQLTATVWESLPRAPVLMYHRFDPRAGAFSSRYVTSLTDFDQHLYALHEAGFSLVSLDSWLRGVIHLQEGRRPLIITIDDLFYADQISLDDAGNPALYSGLGRLWSFSQEYPDFNFAAALFFNLGDKGYLNDYTNGVFSIKEGWREARARAIAWCIENGATPMNHLYEHPFLNRISPSEIQYQLEENDRALRQALTSINREDLIPGLPNVIALPYVVWPETDAGKQVLYNYTNPEGAPVAAIIEGDYDGGTRLAQAPFADDYSRWHIPRITASSSAIEGIISRKDDIPAAKACDLGEVWLNPHLLPEAISTAILARVMEGSCPDGYYIVHQWVFFVQENEVIQFSP</sequence>
<evidence type="ECO:0000313" key="2">
    <source>
        <dbReference type="EMBL" id="SMX53641.1"/>
    </source>
</evidence>
<dbReference type="KEGG" id="abat:CFX1CAM_0575"/>
<dbReference type="InterPro" id="IPR011330">
    <property type="entry name" value="Glyco_hydro/deAcase_b/a-brl"/>
</dbReference>
<keyword evidence="3" id="KW-1185">Reference proteome</keyword>
<dbReference type="OrthoDB" id="9778320at2"/>
<gene>
    <name evidence="2" type="ORF">CFX1CAM_0575</name>
</gene>
<dbReference type="Gene3D" id="3.20.20.370">
    <property type="entry name" value="Glycoside hydrolase/deacetylase"/>
    <property type="match status" value="1"/>
</dbReference>
<name>A0A1Y6K1X0_9CHLR</name>